<dbReference type="RefSeq" id="WP_199462367.1">
    <property type="nucleotide sequence ID" value="NZ_JAEMUH010000007.1"/>
</dbReference>
<organism evidence="2 3">
    <name type="scientific">Marinomonas ostreistagni</name>
    <dbReference type="NCBI Taxonomy" id="359209"/>
    <lineage>
        <taxon>Bacteria</taxon>
        <taxon>Pseudomonadati</taxon>
        <taxon>Pseudomonadota</taxon>
        <taxon>Gammaproteobacteria</taxon>
        <taxon>Oceanospirillales</taxon>
        <taxon>Oceanospirillaceae</taxon>
        <taxon>Marinomonas</taxon>
    </lineage>
</organism>
<comment type="caution">
    <text evidence="2">The sequence shown here is derived from an EMBL/GenBank/DDBJ whole genome shotgun (WGS) entry which is preliminary data.</text>
</comment>
<proteinExistence type="predicted"/>
<gene>
    <name evidence="2" type="ORF">JHD44_08675</name>
</gene>
<evidence type="ECO:0000313" key="2">
    <source>
        <dbReference type="EMBL" id="MBJ7550754.1"/>
    </source>
</evidence>
<keyword evidence="1" id="KW-0175">Coiled coil</keyword>
<protein>
    <submittedName>
        <fullName evidence="2">Terminase small subunit</fullName>
    </submittedName>
</protein>
<reference evidence="2 3" key="1">
    <citation type="submission" date="2020-12" db="EMBL/GenBank/DDBJ databases">
        <title>Comparative genome analysis of fungal antagonists Marinomonas ostreistagni 398 and M. spartinae 468.</title>
        <authorList>
            <person name="Fields J.L."/>
            <person name="Mavrodi O.V."/>
            <person name="Biber P.D."/>
            <person name="Indest K.J."/>
            <person name="Mavrodi D.V."/>
        </authorList>
    </citation>
    <scope>NUCLEOTIDE SEQUENCE [LARGE SCALE GENOMIC DNA]</scope>
    <source>
        <strain evidence="2 3">USM7</strain>
    </source>
</reference>
<dbReference type="EMBL" id="JAEMUH010000007">
    <property type="protein sequence ID" value="MBJ7550754.1"/>
    <property type="molecule type" value="Genomic_DNA"/>
</dbReference>
<feature type="coiled-coil region" evidence="1">
    <location>
        <begin position="68"/>
        <end position="105"/>
    </location>
</feature>
<sequence length="183" mass="20291">MSKSKKELGLVNKSTLVASLGISPQAFDKWGVEPREKRGRENFYAVSDVVQNRVDNALQNQQKPGTKKATKNAQLDQLEGDLLKAEKLKQEVRQLTIKNDILEARSMPVEIVTSVLASIVSEQVAILETLPLNIKRQNHDLPSHVIEQIQKETAKVCNIAATLGERLDDTIADLISAAEDKIK</sequence>
<name>A0ABS0ZAS1_9GAMM</name>
<accession>A0ABS0ZAS1</accession>
<evidence type="ECO:0000313" key="3">
    <source>
        <dbReference type="Proteomes" id="UP000598488"/>
    </source>
</evidence>
<evidence type="ECO:0000256" key="1">
    <source>
        <dbReference type="SAM" id="Coils"/>
    </source>
</evidence>
<dbReference type="Proteomes" id="UP000598488">
    <property type="component" value="Unassembled WGS sequence"/>
</dbReference>
<keyword evidence="3" id="KW-1185">Reference proteome</keyword>